<sequence>MNFDTIISRRGTGSIKWDRRPELDPYWVADMDFASADVILDAIRKRVDHGILGYAQAHEGVVEAVIQYFSSRHNYTLSADHLIHLGGLVPALSLAARAFTQPGDALLTCTPVYYPFLGVGHDAKIDTIAVPHIEQDGKWTFDFEGMEKAVTENTEVFLLCNPQNPLGRNFTKEEIIKVAEFCKHHDLLLVSDEIHCDLVLNEDEQPFFSAVHLPEELREKLIVLQSPSKTYNIAGMGYAVAVIENDTIRRKFLAARGHTLPEINCLSFYAAEAAYKHGEPWRQELLAYLRKNRDTLTDFVTNDLEGVSVPFNEATYLALLDCRPLGLENPAHFLEKEAGLFLSDGAPFGAPGHVRFNYGCPHSRVQEGLEKIQQAFSKIKVTA</sequence>
<keyword evidence="4 7" id="KW-0456">Lyase</keyword>
<gene>
    <name evidence="7" type="ORF">SAMN02745181_2296</name>
</gene>
<dbReference type="InterPro" id="IPR015421">
    <property type="entry name" value="PyrdxlP-dep_Trfase_major"/>
</dbReference>
<dbReference type="InParanoid" id="A0A1M6L567"/>
<name>A0A1M6L567_9BACT</name>
<dbReference type="SUPFAM" id="SSF53383">
    <property type="entry name" value="PLP-dependent transferases"/>
    <property type="match status" value="1"/>
</dbReference>
<evidence type="ECO:0000313" key="7">
    <source>
        <dbReference type="EMBL" id="SHJ66362.1"/>
    </source>
</evidence>
<comment type="cofactor">
    <cofactor evidence="1">
        <name>pyridoxal 5'-phosphate</name>
        <dbReference type="ChEBI" id="CHEBI:597326"/>
    </cofactor>
</comment>
<evidence type="ECO:0000259" key="6">
    <source>
        <dbReference type="Pfam" id="PF00155"/>
    </source>
</evidence>
<dbReference type="PANTHER" id="PTHR43525:SF1">
    <property type="entry name" value="PROTEIN MALY"/>
    <property type="match status" value="1"/>
</dbReference>
<dbReference type="FunCoup" id="A0A1M6L567">
    <property type="interactions" value="167"/>
</dbReference>
<dbReference type="NCBIfam" id="TIGR04350">
    <property type="entry name" value="C_S_lyase_PatB"/>
    <property type="match status" value="1"/>
</dbReference>
<feature type="domain" description="Aminotransferase class I/classII large" evidence="6">
    <location>
        <begin position="48"/>
        <end position="372"/>
    </location>
</feature>
<dbReference type="CDD" id="cd00609">
    <property type="entry name" value="AAT_like"/>
    <property type="match status" value="1"/>
</dbReference>
<dbReference type="EMBL" id="FQYR01000004">
    <property type="protein sequence ID" value="SHJ66362.1"/>
    <property type="molecule type" value="Genomic_DNA"/>
</dbReference>
<dbReference type="InterPro" id="IPR015422">
    <property type="entry name" value="PyrdxlP-dep_Trfase_small"/>
</dbReference>
<keyword evidence="3" id="KW-0663">Pyridoxal phosphate</keyword>
<dbReference type="AlphaFoldDB" id="A0A1M6L567"/>
<dbReference type="EC" id="4.4.1.13" evidence="2"/>
<reference evidence="7 8" key="1">
    <citation type="submission" date="2016-11" db="EMBL/GenBank/DDBJ databases">
        <authorList>
            <person name="Jaros S."/>
            <person name="Januszkiewicz K."/>
            <person name="Wedrychowicz H."/>
        </authorList>
    </citation>
    <scope>NUCLEOTIDE SEQUENCE [LARGE SCALE GENOMIC DNA]</scope>
    <source>
        <strain evidence="7 8">DSM 18772</strain>
    </source>
</reference>
<dbReference type="RefSeq" id="WP_143183898.1">
    <property type="nucleotide sequence ID" value="NZ_FQYR01000004.1"/>
</dbReference>
<organism evidence="7 8">
    <name type="scientific">Rubritalea squalenifaciens DSM 18772</name>
    <dbReference type="NCBI Taxonomy" id="1123071"/>
    <lineage>
        <taxon>Bacteria</taxon>
        <taxon>Pseudomonadati</taxon>
        <taxon>Verrucomicrobiota</taxon>
        <taxon>Verrucomicrobiia</taxon>
        <taxon>Verrucomicrobiales</taxon>
        <taxon>Rubritaleaceae</taxon>
        <taxon>Rubritalea</taxon>
    </lineage>
</organism>
<evidence type="ECO:0000256" key="1">
    <source>
        <dbReference type="ARBA" id="ARBA00001933"/>
    </source>
</evidence>
<dbReference type="Gene3D" id="3.40.640.10">
    <property type="entry name" value="Type I PLP-dependent aspartate aminotransferase-like (Major domain)"/>
    <property type="match status" value="1"/>
</dbReference>
<dbReference type="InterPro" id="IPR051798">
    <property type="entry name" value="Class-II_PLP-Dep_Aminotrans"/>
</dbReference>
<evidence type="ECO:0000256" key="4">
    <source>
        <dbReference type="ARBA" id="ARBA00023239"/>
    </source>
</evidence>
<dbReference type="OrthoDB" id="9802872at2"/>
<dbReference type="Gene3D" id="3.90.1150.10">
    <property type="entry name" value="Aspartate Aminotransferase, domain 1"/>
    <property type="match status" value="1"/>
</dbReference>
<keyword evidence="8" id="KW-1185">Reference proteome</keyword>
<protein>
    <recommendedName>
        <fullName evidence="2">cysteine-S-conjugate beta-lyase</fullName>
        <ecNumber evidence="2">4.4.1.13</ecNumber>
    </recommendedName>
</protein>
<evidence type="ECO:0000313" key="8">
    <source>
        <dbReference type="Proteomes" id="UP000184510"/>
    </source>
</evidence>
<accession>A0A1M6L567</accession>
<proteinExistence type="inferred from homology"/>
<dbReference type="GO" id="GO:0047804">
    <property type="term" value="F:cysteine-S-conjugate beta-lyase activity"/>
    <property type="evidence" value="ECO:0007669"/>
    <property type="project" value="UniProtKB-EC"/>
</dbReference>
<comment type="similarity">
    <text evidence="5">Belongs to the class-II pyridoxal-phosphate-dependent aminotransferase family. MalY/PatB cystathionine beta-lyase subfamily.</text>
</comment>
<dbReference type="Proteomes" id="UP000184510">
    <property type="component" value="Unassembled WGS sequence"/>
</dbReference>
<evidence type="ECO:0000256" key="3">
    <source>
        <dbReference type="ARBA" id="ARBA00022898"/>
    </source>
</evidence>
<dbReference type="InterPro" id="IPR027619">
    <property type="entry name" value="C-S_lyase_PatB-like"/>
</dbReference>
<dbReference type="InterPro" id="IPR015424">
    <property type="entry name" value="PyrdxlP-dep_Trfase"/>
</dbReference>
<dbReference type="Pfam" id="PF00155">
    <property type="entry name" value="Aminotran_1_2"/>
    <property type="match status" value="1"/>
</dbReference>
<dbReference type="InterPro" id="IPR004839">
    <property type="entry name" value="Aminotransferase_I/II_large"/>
</dbReference>
<evidence type="ECO:0000256" key="2">
    <source>
        <dbReference type="ARBA" id="ARBA00012224"/>
    </source>
</evidence>
<evidence type="ECO:0000256" key="5">
    <source>
        <dbReference type="ARBA" id="ARBA00037974"/>
    </source>
</evidence>
<dbReference type="GO" id="GO:0030170">
    <property type="term" value="F:pyridoxal phosphate binding"/>
    <property type="evidence" value="ECO:0007669"/>
    <property type="project" value="InterPro"/>
</dbReference>
<dbReference type="PANTHER" id="PTHR43525">
    <property type="entry name" value="PROTEIN MALY"/>
    <property type="match status" value="1"/>
</dbReference>
<dbReference type="STRING" id="1123071.SAMN02745181_2296"/>